<protein>
    <recommendedName>
        <fullName evidence="6">MYND-type domain-containing protein</fullName>
    </recommendedName>
</protein>
<evidence type="ECO:0000256" key="5">
    <source>
        <dbReference type="SAM" id="MobiDB-lite"/>
    </source>
</evidence>
<dbReference type="PROSITE" id="PS50865">
    <property type="entry name" value="ZF_MYND_2"/>
    <property type="match status" value="1"/>
</dbReference>
<dbReference type="AlphaFoldDB" id="A0A7S2M039"/>
<evidence type="ECO:0000313" key="7">
    <source>
        <dbReference type="EMBL" id="CAD9619930.1"/>
    </source>
</evidence>
<dbReference type="GO" id="GO:0008270">
    <property type="term" value="F:zinc ion binding"/>
    <property type="evidence" value="ECO:0007669"/>
    <property type="project" value="UniProtKB-KW"/>
</dbReference>
<evidence type="ECO:0000256" key="1">
    <source>
        <dbReference type="ARBA" id="ARBA00022723"/>
    </source>
</evidence>
<dbReference type="InterPro" id="IPR011050">
    <property type="entry name" value="Pectin_lyase_fold/virulence"/>
</dbReference>
<gene>
    <name evidence="7" type="ORF">SMAR0320_LOCUS17447</name>
</gene>
<dbReference type="Pfam" id="PF01753">
    <property type="entry name" value="zf-MYND"/>
    <property type="match status" value="1"/>
</dbReference>
<reference evidence="7" key="1">
    <citation type="submission" date="2021-01" db="EMBL/GenBank/DDBJ databases">
        <authorList>
            <person name="Corre E."/>
            <person name="Pelletier E."/>
            <person name="Niang G."/>
            <person name="Scheremetjew M."/>
            <person name="Finn R."/>
            <person name="Kale V."/>
            <person name="Holt S."/>
            <person name="Cochrane G."/>
            <person name="Meng A."/>
            <person name="Brown T."/>
            <person name="Cohen L."/>
        </authorList>
    </citation>
    <scope>NUCLEOTIDE SEQUENCE</scope>
    <source>
        <strain evidence="7">SM1012Den-03</strain>
    </source>
</reference>
<evidence type="ECO:0000256" key="4">
    <source>
        <dbReference type="PROSITE-ProRule" id="PRU00134"/>
    </source>
</evidence>
<dbReference type="Gene3D" id="2.160.20.10">
    <property type="entry name" value="Single-stranded right-handed beta-helix, Pectin lyase-like"/>
    <property type="match status" value="1"/>
</dbReference>
<dbReference type="SUPFAM" id="SSF51126">
    <property type="entry name" value="Pectin lyase-like"/>
    <property type="match status" value="1"/>
</dbReference>
<feature type="region of interest" description="Disordered" evidence="5">
    <location>
        <begin position="252"/>
        <end position="273"/>
    </location>
</feature>
<dbReference type="EMBL" id="HBGZ01024595">
    <property type="protein sequence ID" value="CAD9619930.1"/>
    <property type="molecule type" value="Transcribed_RNA"/>
</dbReference>
<dbReference type="SUPFAM" id="SSF144232">
    <property type="entry name" value="HIT/MYND zinc finger-like"/>
    <property type="match status" value="1"/>
</dbReference>
<dbReference type="InterPro" id="IPR002893">
    <property type="entry name" value="Znf_MYND"/>
</dbReference>
<name>A0A7S2M039_9STRA</name>
<evidence type="ECO:0000259" key="6">
    <source>
        <dbReference type="PROSITE" id="PS50865"/>
    </source>
</evidence>
<feature type="compositionally biased region" description="Low complexity" evidence="5">
    <location>
        <begin position="260"/>
        <end position="273"/>
    </location>
</feature>
<dbReference type="InterPro" id="IPR012334">
    <property type="entry name" value="Pectin_lyas_fold"/>
</dbReference>
<evidence type="ECO:0000256" key="2">
    <source>
        <dbReference type="ARBA" id="ARBA00022771"/>
    </source>
</evidence>
<proteinExistence type="predicted"/>
<sequence length="273" mass="29554">MTSRCSYSKCSTNNNDQASNNTAHLLGCSRCKSARYCSTACQKKDWVFHKFKCVSPEVTRHEVDGFSIEAIQSAINSASPGDIVVIKEGAYGNDGQSTLFVNKPIYLWGGEENRDNVVLNCNLVIDESDGDHDGSKAVVVADLFLDGTVTISDNSYKSVTLCNIELKCPNNSPRDALKISGCEGKCLILGCDIYGGSDGVHIASEGVHLKRTCIQYAQNRGIFSRRIFTVEDCEVSGCGGYGIKGSAGWTEKGRHNDIQPGPWSSDGPWSSGW</sequence>
<feature type="domain" description="MYND-type" evidence="6">
    <location>
        <begin position="10"/>
        <end position="53"/>
    </location>
</feature>
<organism evidence="7">
    <name type="scientific">Skeletonema marinoi</name>
    <dbReference type="NCBI Taxonomy" id="267567"/>
    <lineage>
        <taxon>Eukaryota</taxon>
        <taxon>Sar</taxon>
        <taxon>Stramenopiles</taxon>
        <taxon>Ochrophyta</taxon>
        <taxon>Bacillariophyta</taxon>
        <taxon>Coscinodiscophyceae</taxon>
        <taxon>Thalassiosirophycidae</taxon>
        <taxon>Thalassiosirales</taxon>
        <taxon>Skeletonemataceae</taxon>
        <taxon>Skeletonema</taxon>
        <taxon>Skeletonema marinoi-dohrnii complex</taxon>
    </lineage>
</organism>
<accession>A0A7S2M039</accession>
<dbReference type="Gene3D" id="6.10.140.2220">
    <property type="match status" value="1"/>
</dbReference>
<keyword evidence="3" id="KW-0862">Zinc</keyword>
<keyword evidence="2 4" id="KW-0863">Zinc-finger</keyword>
<keyword evidence="1" id="KW-0479">Metal-binding</keyword>
<evidence type="ECO:0000256" key="3">
    <source>
        <dbReference type="ARBA" id="ARBA00022833"/>
    </source>
</evidence>